<dbReference type="WBParaSite" id="jg15155">
    <property type="protein sequence ID" value="jg15155"/>
    <property type="gene ID" value="jg15155"/>
</dbReference>
<evidence type="ECO:0000313" key="1">
    <source>
        <dbReference type="Proteomes" id="UP000887574"/>
    </source>
</evidence>
<evidence type="ECO:0000313" key="2">
    <source>
        <dbReference type="WBParaSite" id="jg15155"/>
    </source>
</evidence>
<accession>A0A915D2I0</accession>
<dbReference type="AlphaFoldDB" id="A0A915D2I0"/>
<name>A0A915D2I0_9BILA</name>
<reference evidence="2" key="1">
    <citation type="submission" date="2022-11" db="UniProtKB">
        <authorList>
            <consortium name="WormBaseParasite"/>
        </authorList>
    </citation>
    <scope>IDENTIFICATION</scope>
</reference>
<protein>
    <submittedName>
        <fullName evidence="2">Uncharacterized protein</fullName>
    </submittedName>
</protein>
<sequence>MVDCGDASNATIIKVNYNNESVEYWSISNSVTTGLWIIQAVKRSKKQNCSQTLKKPTNTEARLADKTGNCNSQGLDTAHLSSSKNLSMFCKSDCSLTNKTTICYNWLKNPADEPNKLCICVGCTSIQTGLGLSDGETPSCSSQSTIIVYLTQNHTVTEAITKNSNNESENCIAIRELTVLFTKNEKIKAKSRYDLKRGRFYCPSEIFARSMKFSTTF</sequence>
<organism evidence="1 2">
    <name type="scientific">Ditylenchus dipsaci</name>
    <dbReference type="NCBI Taxonomy" id="166011"/>
    <lineage>
        <taxon>Eukaryota</taxon>
        <taxon>Metazoa</taxon>
        <taxon>Ecdysozoa</taxon>
        <taxon>Nematoda</taxon>
        <taxon>Chromadorea</taxon>
        <taxon>Rhabditida</taxon>
        <taxon>Tylenchina</taxon>
        <taxon>Tylenchomorpha</taxon>
        <taxon>Sphaerularioidea</taxon>
        <taxon>Anguinidae</taxon>
        <taxon>Anguininae</taxon>
        <taxon>Ditylenchus</taxon>
    </lineage>
</organism>
<keyword evidence="1" id="KW-1185">Reference proteome</keyword>
<proteinExistence type="predicted"/>
<dbReference type="Proteomes" id="UP000887574">
    <property type="component" value="Unplaced"/>
</dbReference>